<protein>
    <submittedName>
        <fullName evidence="2">Threonine dehydratase, catabolic @ L-serine dehydratase, (PLP)-dependent</fullName>
        <ecNumber evidence="2">4.3.1.17</ecNumber>
        <ecNumber evidence="2">4.3.1.19</ecNumber>
    </submittedName>
</protein>
<gene>
    <name evidence="2" type="ORF">AVDCRST_MAG15-2231</name>
</gene>
<name>A0A6J4PQ67_9RHOB</name>
<accession>A0A6J4PQ67</accession>
<dbReference type="AlphaFoldDB" id="A0A6J4PQ67"/>
<dbReference type="GO" id="GO:0004794">
    <property type="term" value="F:threonine deaminase activity"/>
    <property type="evidence" value="ECO:0007669"/>
    <property type="project" value="UniProtKB-EC"/>
</dbReference>
<sequence>DRDAGLHAGHQGHAHDPLGRRGCPSWRDARRSGHLRPSLLRRAPPPSSTPKTTMPSLRARGRSLL</sequence>
<evidence type="ECO:0000313" key="2">
    <source>
        <dbReference type="EMBL" id="CAA9420997.1"/>
    </source>
</evidence>
<keyword evidence="2" id="KW-0456">Lyase</keyword>
<reference evidence="2" key="1">
    <citation type="submission" date="2020-02" db="EMBL/GenBank/DDBJ databases">
        <authorList>
            <person name="Meier V. D."/>
        </authorList>
    </citation>
    <scope>NUCLEOTIDE SEQUENCE</scope>
    <source>
        <strain evidence="2">AVDCRST_MAG15</strain>
    </source>
</reference>
<organism evidence="2">
    <name type="scientific">uncultured Rubellimicrobium sp</name>
    <dbReference type="NCBI Taxonomy" id="543078"/>
    <lineage>
        <taxon>Bacteria</taxon>
        <taxon>Pseudomonadati</taxon>
        <taxon>Pseudomonadota</taxon>
        <taxon>Alphaproteobacteria</taxon>
        <taxon>Rhodobacterales</taxon>
        <taxon>Roseobacteraceae</taxon>
        <taxon>Rubellimicrobium</taxon>
        <taxon>environmental samples</taxon>
    </lineage>
</organism>
<evidence type="ECO:0000256" key="1">
    <source>
        <dbReference type="SAM" id="MobiDB-lite"/>
    </source>
</evidence>
<feature type="compositionally biased region" description="Low complexity" evidence="1">
    <location>
        <begin position="1"/>
        <end position="11"/>
    </location>
</feature>
<feature type="non-terminal residue" evidence="2">
    <location>
        <position position="1"/>
    </location>
</feature>
<dbReference type="EC" id="4.3.1.17" evidence="2"/>
<feature type="non-terminal residue" evidence="2">
    <location>
        <position position="65"/>
    </location>
</feature>
<dbReference type="EC" id="4.3.1.19" evidence="2"/>
<dbReference type="GO" id="GO:0003941">
    <property type="term" value="F:L-serine ammonia-lyase activity"/>
    <property type="evidence" value="ECO:0007669"/>
    <property type="project" value="UniProtKB-EC"/>
</dbReference>
<dbReference type="EMBL" id="CADCUU010000321">
    <property type="protein sequence ID" value="CAA9420997.1"/>
    <property type="molecule type" value="Genomic_DNA"/>
</dbReference>
<proteinExistence type="predicted"/>
<feature type="region of interest" description="Disordered" evidence="1">
    <location>
        <begin position="1"/>
        <end position="65"/>
    </location>
</feature>